<evidence type="ECO:0000256" key="6">
    <source>
        <dbReference type="SAM" id="MobiDB-lite"/>
    </source>
</evidence>
<organism evidence="9 10">
    <name type="scientific">Salix viminalis</name>
    <name type="common">Common osier</name>
    <name type="synonym">Basket willow</name>
    <dbReference type="NCBI Taxonomy" id="40686"/>
    <lineage>
        <taxon>Eukaryota</taxon>
        <taxon>Viridiplantae</taxon>
        <taxon>Streptophyta</taxon>
        <taxon>Embryophyta</taxon>
        <taxon>Tracheophyta</taxon>
        <taxon>Spermatophyta</taxon>
        <taxon>Magnoliopsida</taxon>
        <taxon>eudicotyledons</taxon>
        <taxon>Gunneridae</taxon>
        <taxon>Pentapetalae</taxon>
        <taxon>rosids</taxon>
        <taxon>fabids</taxon>
        <taxon>Malpighiales</taxon>
        <taxon>Salicaceae</taxon>
        <taxon>Saliceae</taxon>
        <taxon>Salix</taxon>
    </lineage>
</organism>
<feature type="transmembrane region" description="Helical" evidence="7">
    <location>
        <begin position="290"/>
        <end position="311"/>
    </location>
</feature>
<dbReference type="PANTHER" id="PTHR23511:SF5">
    <property type="entry name" value="MAJOR FACILITATOR-TYPE TRANSPORTER HXNZ-RELATED"/>
    <property type="match status" value="1"/>
</dbReference>
<feature type="transmembrane region" description="Helical" evidence="7">
    <location>
        <begin position="92"/>
        <end position="109"/>
    </location>
</feature>
<protein>
    <submittedName>
        <fullName evidence="9">SOLUTE CARRIER FAMILY 22 MEMBER</fullName>
    </submittedName>
</protein>
<evidence type="ECO:0000256" key="5">
    <source>
        <dbReference type="ARBA" id="ARBA00023136"/>
    </source>
</evidence>
<dbReference type="GO" id="GO:0016020">
    <property type="term" value="C:membrane"/>
    <property type="evidence" value="ECO:0007669"/>
    <property type="project" value="UniProtKB-SubCell"/>
</dbReference>
<dbReference type="AlphaFoldDB" id="A0A9Q0SIB9"/>
<dbReference type="Proteomes" id="UP001151529">
    <property type="component" value="Chromosome 7"/>
</dbReference>
<evidence type="ECO:0000256" key="4">
    <source>
        <dbReference type="ARBA" id="ARBA00022989"/>
    </source>
</evidence>
<feature type="domain" description="Major facilitator superfamily (MFS) profile" evidence="8">
    <location>
        <begin position="55"/>
        <end position="481"/>
    </location>
</feature>
<dbReference type="Pfam" id="PF07690">
    <property type="entry name" value="MFS_1"/>
    <property type="match status" value="2"/>
</dbReference>
<dbReference type="SUPFAM" id="SSF103473">
    <property type="entry name" value="MFS general substrate transporter"/>
    <property type="match status" value="1"/>
</dbReference>
<evidence type="ECO:0000256" key="3">
    <source>
        <dbReference type="ARBA" id="ARBA00022692"/>
    </source>
</evidence>
<dbReference type="InterPro" id="IPR005828">
    <property type="entry name" value="MFS_sugar_transport-like"/>
</dbReference>
<keyword evidence="2" id="KW-0813">Transport</keyword>
<feature type="compositionally biased region" description="Acidic residues" evidence="6">
    <location>
        <begin position="13"/>
        <end position="23"/>
    </location>
</feature>
<keyword evidence="10" id="KW-1185">Reference proteome</keyword>
<feature type="region of interest" description="Disordered" evidence="6">
    <location>
        <begin position="1"/>
        <end position="25"/>
    </location>
</feature>
<keyword evidence="4 7" id="KW-1133">Transmembrane helix</keyword>
<evidence type="ECO:0000256" key="7">
    <source>
        <dbReference type="SAM" id="Phobius"/>
    </source>
</evidence>
<feature type="transmembrane region" description="Helical" evidence="7">
    <location>
        <begin position="368"/>
        <end position="386"/>
    </location>
</feature>
<dbReference type="PROSITE" id="PS50850">
    <property type="entry name" value="MFS"/>
    <property type="match status" value="1"/>
</dbReference>
<dbReference type="InterPro" id="IPR005829">
    <property type="entry name" value="Sugar_transporter_CS"/>
</dbReference>
<name>A0A9Q0SIB9_SALVM</name>
<keyword evidence="3 7" id="KW-0812">Transmembrane</keyword>
<feature type="transmembrane region" description="Helical" evidence="7">
    <location>
        <begin position="145"/>
        <end position="168"/>
    </location>
</feature>
<keyword evidence="5 7" id="KW-0472">Membrane</keyword>
<dbReference type="GO" id="GO:0022857">
    <property type="term" value="F:transmembrane transporter activity"/>
    <property type="evidence" value="ECO:0007669"/>
    <property type="project" value="InterPro"/>
</dbReference>
<dbReference type="Pfam" id="PF00083">
    <property type="entry name" value="Sugar_tr"/>
    <property type="match status" value="1"/>
</dbReference>
<reference evidence="9" key="2">
    <citation type="journal article" date="2023" name="Int. J. Mol. Sci.">
        <title>De Novo Assembly and Annotation of 11 Diverse Shrub Willow (Salix) Genomes Reveals Novel Gene Organization in Sex-Linked Regions.</title>
        <authorList>
            <person name="Hyden B."/>
            <person name="Feng K."/>
            <person name="Yates T.B."/>
            <person name="Jawdy S."/>
            <person name="Cereghino C."/>
            <person name="Smart L.B."/>
            <person name="Muchero W."/>
        </authorList>
    </citation>
    <scope>NUCLEOTIDE SEQUENCE [LARGE SCALE GENOMIC DNA]</scope>
    <source>
        <tissue evidence="9">Shoot tip</tissue>
    </source>
</reference>
<evidence type="ECO:0000256" key="2">
    <source>
        <dbReference type="ARBA" id="ARBA00022448"/>
    </source>
</evidence>
<evidence type="ECO:0000313" key="10">
    <source>
        <dbReference type="Proteomes" id="UP001151529"/>
    </source>
</evidence>
<feature type="transmembrane region" description="Helical" evidence="7">
    <location>
        <begin position="174"/>
        <end position="195"/>
    </location>
</feature>
<feature type="transmembrane region" description="Helical" evidence="7">
    <location>
        <begin position="427"/>
        <end position="450"/>
    </location>
</feature>
<dbReference type="InterPro" id="IPR011701">
    <property type="entry name" value="MFS"/>
</dbReference>
<dbReference type="EMBL" id="JAPFFL010000014">
    <property type="protein sequence ID" value="KAJ6678859.1"/>
    <property type="molecule type" value="Genomic_DNA"/>
</dbReference>
<gene>
    <name evidence="9" type="ORF">OIU85_009333</name>
</gene>
<accession>A0A9Q0SIB9</accession>
<feature type="transmembrane region" description="Helical" evidence="7">
    <location>
        <begin position="392"/>
        <end position="415"/>
    </location>
</feature>
<evidence type="ECO:0000256" key="1">
    <source>
        <dbReference type="ARBA" id="ARBA00004141"/>
    </source>
</evidence>
<dbReference type="OrthoDB" id="4139357at2759"/>
<comment type="subcellular location">
    <subcellularLocation>
        <location evidence="1">Membrane</location>
        <topology evidence="1">Multi-pass membrane protein</topology>
    </subcellularLocation>
</comment>
<feature type="transmembrane region" description="Helical" evidence="7">
    <location>
        <begin position="456"/>
        <end position="476"/>
    </location>
</feature>
<dbReference type="InterPro" id="IPR036259">
    <property type="entry name" value="MFS_trans_sf"/>
</dbReference>
<reference evidence="9" key="1">
    <citation type="submission" date="2022-11" db="EMBL/GenBank/DDBJ databases">
        <authorList>
            <person name="Hyden B.L."/>
            <person name="Feng K."/>
            <person name="Yates T."/>
            <person name="Jawdy S."/>
            <person name="Smart L.B."/>
            <person name="Muchero W."/>
        </authorList>
    </citation>
    <scope>NUCLEOTIDE SEQUENCE</scope>
    <source>
        <tissue evidence="9">Shoot tip</tissue>
    </source>
</reference>
<evidence type="ECO:0000313" key="9">
    <source>
        <dbReference type="EMBL" id="KAJ6678859.1"/>
    </source>
</evidence>
<dbReference type="PANTHER" id="PTHR23511">
    <property type="entry name" value="SYNAPTIC VESICLE GLYCOPROTEIN 2"/>
    <property type="match status" value="1"/>
</dbReference>
<evidence type="ECO:0000259" key="8">
    <source>
        <dbReference type="PROSITE" id="PS50850"/>
    </source>
</evidence>
<dbReference type="Gene3D" id="1.20.1250.20">
    <property type="entry name" value="MFS general substrate transporter like domains"/>
    <property type="match status" value="3"/>
</dbReference>
<dbReference type="InterPro" id="IPR020846">
    <property type="entry name" value="MFS_dom"/>
</dbReference>
<proteinExistence type="predicted"/>
<feature type="transmembrane region" description="Helical" evidence="7">
    <location>
        <begin position="55"/>
        <end position="80"/>
    </location>
</feature>
<comment type="caution">
    <text evidence="9">The sequence shown here is derived from an EMBL/GenBank/DDBJ whole genome shotgun (WGS) entry which is preliminary data.</text>
</comment>
<sequence>MSKQPYKNKLRLEEEEEEEEEEDRSAFIKMTDGGPSYTVDDAILAMGFGKFQYFVLLYAGMGWVSEAMEMMILSFIGPAVKSDWNLTSQQESLITSVVFAGMLVGAYSWGLVSDRYGRRKGFLVTAVITSGAGFLKFVPAPNRGFWMVIISAFWTFGAIFEASLAWIIMPRLNWRWLLAVSALPSFLLLIFYVMTPESPRYFCLKGQKGDALRVLEKIAKQNKKELPLGVLATDNEIELQGKNIPVEGTISLPASRDGDVAPLHPPPPPKWKDSDMGVLKSLLLLISPKLVRSTVLLWVVFFGNAFSYYGLVLLTTELNNRNNTCNHTKAQSDKSSDVDYKEVLITSCAEFPGLIVSALIVDRIGRKLSMGALFFGACIFLLPLVVHQSPRVTTILLFGARICITGTFTIVYIYAPEIYPTSVRSTGMGVASAMGRIGGMICPLVAVGLVQGCHQTAALVLFVCVMFVAGCSVMLFPYETKGLELTESVSSTKNEKPKAVKQQEP</sequence>
<feature type="transmembrane region" description="Helical" evidence="7">
    <location>
        <begin position="121"/>
        <end position="138"/>
    </location>
</feature>
<dbReference type="PROSITE" id="PS00216">
    <property type="entry name" value="SUGAR_TRANSPORT_1"/>
    <property type="match status" value="1"/>
</dbReference>